<dbReference type="GO" id="GO:0005524">
    <property type="term" value="F:ATP binding"/>
    <property type="evidence" value="ECO:0007669"/>
    <property type="project" value="UniProtKB-KW"/>
</dbReference>
<evidence type="ECO:0000259" key="13">
    <source>
        <dbReference type="PROSITE" id="PS51194"/>
    </source>
</evidence>
<evidence type="ECO:0000256" key="5">
    <source>
        <dbReference type="ARBA" id="ARBA00022840"/>
    </source>
</evidence>
<evidence type="ECO:0000313" key="15">
    <source>
        <dbReference type="Proteomes" id="UP001176059"/>
    </source>
</evidence>
<dbReference type="InterPro" id="IPR052247">
    <property type="entry name" value="Meiotic_Crossover_Helicase"/>
</dbReference>
<keyword evidence="15" id="KW-1185">Reference proteome</keyword>
<keyword evidence="2" id="KW-0547">Nucleotide-binding</keyword>
<dbReference type="SMART" id="SM00487">
    <property type="entry name" value="DEXDc"/>
    <property type="match status" value="1"/>
</dbReference>
<dbReference type="GO" id="GO:0051321">
    <property type="term" value="P:meiotic cell cycle"/>
    <property type="evidence" value="ECO:0007669"/>
    <property type="project" value="UniProtKB-KW"/>
</dbReference>
<dbReference type="PROSITE" id="PS51194">
    <property type="entry name" value="HELICASE_CTER"/>
    <property type="match status" value="1"/>
</dbReference>
<dbReference type="InterPro" id="IPR057842">
    <property type="entry name" value="WH_MER3"/>
</dbReference>
<evidence type="ECO:0000256" key="3">
    <source>
        <dbReference type="ARBA" id="ARBA00022801"/>
    </source>
</evidence>
<feature type="compositionally biased region" description="Polar residues" evidence="11">
    <location>
        <begin position="1497"/>
        <end position="1513"/>
    </location>
</feature>
<dbReference type="SUPFAM" id="SSF52540">
    <property type="entry name" value="P-loop containing nucleoside triphosphate hydrolases"/>
    <property type="match status" value="1"/>
</dbReference>
<dbReference type="EC" id="5.6.2.4" evidence="9"/>
<dbReference type="Gene3D" id="1.10.3380.10">
    <property type="entry name" value="Sec63 N-terminal domain-like domain"/>
    <property type="match status" value="1"/>
</dbReference>
<dbReference type="Gene3D" id="3.40.50.300">
    <property type="entry name" value="P-loop containing nucleotide triphosphate hydrolases"/>
    <property type="match status" value="2"/>
</dbReference>
<dbReference type="InterPro" id="IPR014001">
    <property type="entry name" value="Helicase_ATP-bd"/>
</dbReference>
<reference evidence="14" key="2">
    <citation type="journal article" date="2023" name="Proc. Natl. Acad. Sci. U.S.A.">
        <title>A global phylogenomic analysis of the shiitake genus Lentinula.</title>
        <authorList>
            <person name="Sierra-Patev S."/>
            <person name="Min B."/>
            <person name="Naranjo-Ortiz M."/>
            <person name="Looney B."/>
            <person name="Konkel Z."/>
            <person name="Slot J.C."/>
            <person name="Sakamoto Y."/>
            <person name="Steenwyk J.L."/>
            <person name="Rokas A."/>
            <person name="Carro J."/>
            <person name="Camarero S."/>
            <person name="Ferreira P."/>
            <person name="Molpeceres G."/>
            <person name="Ruiz-Duenas F.J."/>
            <person name="Serrano A."/>
            <person name="Henrissat B."/>
            <person name="Drula E."/>
            <person name="Hughes K.W."/>
            <person name="Mata J.L."/>
            <person name="Ishikawa N.K."/>
            <person name="Vargas-Isla R."/>
            <person name="Ushijima S."/>
            <person name="Smith C.A."/>
            <person name="Donoghue J."/>
            <person name="Ahrendt S."/>
            <person name="Andreopoulos W."/>
            <person name="He G."/>
            <person name="LaButti K."/>
            <person name="Lipzen A."/>
            <person name="Ng V."/>
            <person name="Riley R."/>
            <person name="Sandor L."/>
            <person name="Barry K."/>
            <person name="Martinez A.T."/>
            <person name="Xiao Y."/>
            <person name="Gibbons J.G."/>
            <person name="Terashima K."/>
            <person name="Grigoriev I.V."/>
            <person name="Hibbett D."/>
        </authorList>
    </citation>
    <scope>NUCLEOTIDE SEQUENCE</scope>
    <source>
        <strain evidence="14">ET3784</strain>
    </source>
</reference>
<evidence type="ECO:0000256" key="9">
    <source>
        <dbReference type="ARBA" id="ARBA00034808"/>
    </source>
</evidence>
<dbReference type="Pfam" id="PF23445">
    <property type="entry name" value="WHD_SNRNP200"/>
    <property type="match status" value="1"/>
</dbReference>
<name>A0AA38JRI6_9AGAR</name>
<feature type="compositionally biased region" description="Polar residues" evidence="11">
    <location>
        <begin position="1200"/>
        <end position="1219"/>
    </location>
</feature>
<feature type="compositionally biased region" description="Polar residues" evidence="11">
    <location>
        <begin position="175"/>
        <end position="184"/>
    </location>
</feature>
<dbReference type="SUPFAM" id="SSF158702">
    <property type="entry name" value="Sec63 N-terminal domain-like"/>
    <property type="match status" value="1"/>
</dbReference>
<dbReference type="InterPro" id="IPR001650">
    <property type="entry name" value="Helicase_C-like"/>
</dbReference>
<dbReference type="PANTHER" id="PTHR47835">
    <property type="entry name" value="HFM1, ATP DEPENDENT DNA HELICASE HOMOLOG"/>
    <property type="match status" value="1"/>
</dbReference>
<dbReference type="PANTHER" id="PTHR47835:SF3">
    <property type="entry name" value="HELICASE FOR MEIOSIS 1"/>
    <property type="match status" value="1"/>
</dbReference>
<evidence type="ECO:0000256" key="11">
    <source>
        <dbReference type="SAM" id="MobiDB-lite"/>
    </source>
</evidence>
<reference evidence="14" key="1">
    <citation type="submission" date="2022-08" db="EMBL/GenBank/DDBJ databases">
        <authorList>
            <consortium name="DOE Joint Genome Institute"/>
            <person name="Min B."/>
            <person name="Sierra-Patev S."/>
            <person name="Naranjo-Ortiz M."/>
            <person name="Looney B."/>
            <person name="Konkel Z."/>
            <person name="Slot J.C."/>
            <person name="Sakamoto Y."/>
            <person name="Steenwyk J.L."/>
            <person name="Rokas A."/>
            <person name="Carro J."/>
            <person name="Camarero S."/>
            <person name="Ferreira P."/>
            <person name="Molpeceres G."/>
            <person name="Ruiz-duenas F.J."/>
            <person name="Serrano A."/>
            <person name="Henrissat B."/>
            <person name="Drula E."/>
            <person name="Hughes K.W."/>
            <person name="Mata J.L."/>
            <person name="Ishikawa N.K."/>
            <person name="Vargas-Isla R."/>
            <person name="Ushijima S."/>
            <person name="Smith C.A."/>
            <person name="Ahrendt S."/>
            <person name="Andreopoulos W."/>
            <person name="He G."/>
            <person name="LaButti K."/>
            <person name="Lipzen A."/>
            <person name="Ng V."/>
            <person name="Riley R."/>
            <person name="Sandor L."/>
            <person name="Barry K."/>
            <person name="Martinez A.T."/>
            <person name="Xiao Y."/>
            <person name="Gibbons J.G."/>
            <person name="Terashima K."/>
            <person name="Hibbett D.S."/>
            <person name="Grigoriev I.V."/>
        </authorList>
    </citation>
    <scope>NUCLEOTIDE SEQUENCE</scope>
    <source>
        <strain evidence="14">ET3784</strain>
    </source>
</reference>
<feature type="region of interest" description="Disordered" evidence="11">
    <location>
        <begin position="1143"/>
        <end position="1165"/>
    </location>
</feature>
<dbReference type="Pfam" id="PF00271">
    <property type="entry name" value="Helicase_C"/>
    <property type="match status" value="1"/>
</dbReference>
<keyword evidence="4" id="KW-0347">Helicase</keyword>
<dbReference type="Gene3D" id="1.10.10.10">
    <property type="entry name" value="Winged helix-like DNA-binding domain superfamily/Winged helix DNA-binding domain"/>
    <property type="match status" value="1"/>
</dbReference>
<feature type="domain" description="Helicase C-terminal" evidence="13">
    <location>
        <begin position="487"/>
        <end position="674"/>
    </location>
</feature>
<dbReference type="SMART" id="SM00973">
    <property type="entry name" value="Sec63"/>
    <property type="match status" value="1"/>
</dbReference>
<dbReference type="InterPro" id="IPR011545">
    <property type="entry name" value="DEAD/DEAH_box_helicase_dom"/>
</dbReference>
<dbReference type="EMBL" id="JANVFO010000015">
    <property type="protein sequence ID" value="KAJ3734061.1"/>
    <property type="molecule type" value="Genomic_DNA"/>
</dbReference>
<evidence type="ECO:0000256" key="10">
    <source>
        <dbReference type="ARBA" id="ARBA00048988"/>
    </source>
</evidence>
<comment type="catalytic activity">
    <reaction evidence="8">
        <text>Couples ATP hydrolysis with the unwinding of duplex DNA by translocating in the 3'-5' direction.</text>
        <dbReference type="EC" id="5.6.2.4"/>
    </reaction>
</comment>
<keyword evidence="6" id="KW-0413">Isomerase</keyword>
<accession>A0AA38JRI6</accession>
<proteinExistence type="inferred from homology"/>
<keyword evidence="3 14" id="KW-0378">Hydrolase</keyword>
<keyword evidence="7" id="KW-0469">Meiosis</keyword>
<dbReference type="GO" id="GO:0003676">
    <property type="term" value="F:nucleic acid binding"/>
    <property type="evidence" value="ECO:0007669"/>
    <property type="project" value="InterPro"/>
</dbReference>
<dbReference type="Pfam" id="PF02889">
    <property type="entry name" value="Sec63"/>
    <property type="match status" value="1"/>
</dbReference>
<evidence type="ECO:0000256" key="8">
    <source>
        <dbReference type="ARBA" id="ARBA00034617"/>
    </source>
</evidence>
<dbReference type="PROSITE" id="PS51192">
    <property type="entry name" value="HELICASE_ATP_BIND_1"/>
    <property type="match status" value="1"/>
</dbReference>
<gene>
    <name evidence="14" type="ORF">DFJ43DRAFT_1222952</name>
</gene>
<comment type="caution">
    <text evidence="14">The sequence shown here is derived from an EMBL/GenBank/DDBJ whole genome shotgun (WGS) entry which is preliminary data.</text>
</comment>
<protein>
    <recommendedName>
        <fullName evidence="9">DNA 3'-5' helicase</fullName>
        <ecNumber evidence="9">5.6.2.4</ecNumber>
    </recommendedName>
</protein>
<dbReference type="SMART" id="SM00490">
    <property type="entry name" value="HELICc"/>
    <property type="match status" value="1"/>
</dbReference>
<dbReference type="Proteomes" id="UP001176059">
    <property type="component" value="Unassembled WGS sequence"/>
</dbReference>
<comment type="similarity">
    <text evidence="1">Belongs to the helicase family. SKI2 subfamily.</text>
</comment>
<feature type="region of interest" description="Disordered" evidence="11">
    <location>
        <begin position="1250"/>
        <end position="1279"/>
    </location>
</feature>
<dbReference type="GO" id="GO:0043138">
    <property type="term" value="F:3'-5' DNA helicase activity"/>
    <property type="evidence" value="ECO:0007669"/>
    <property type="project" value="UniProtKB-EC"/>
</dbReference>
<feature type="region of interest" description="Disordered" evidence="11">
    <location>
        <begin position="160"/>
        <end position="184"/>
    </location>
</feature>
<evidence type="ECO:0000259" key="12">
    <source>
        <dbReference type="PROSITE" id="PS51192"/>
    </source>
</evidence>
<dbReference type="InterPro" id="IPR036388">
    <property type="entry name" value="WH-like_DNA-bd_sf"/>
</dbReference>
<evidence type="ECO:0000256" key="4">
    <source>
        <dbReference type="ARBA" id="ARBA00022806"/>
    </source>
</evidence>
<feature type="domain" description="Helicase ATP-binding" evidence="12">
    <location>
        <begin position="252"/>
        <end position="447"/>
    </location>
</feature>
<dbReference type="InterPro" id="IPR004179">
    <property type="entry name" value="Sec63-dom"/>
</dbReference>
<evidence type="ECO:0000313" key="14">
    <source>
        <dbReference type="EMBL" id="KAJ3734061.1"/>
    </source>
</evidence>
<dbReference type="GO" id="GO:0016787">
    <property type="term" value="F:hydrolase activity"/>
    <property type="evidence" value="ECO:0007669"/>
    <property type="project" value="UniProtKB-KW"/>
</dbReference>
<evidence type="ECO:0000256" key="1">
    <source>
        <dbReference type="ARBA" id="ARBA00010140"/>
    </source>
</evidence>
<dbReference type="CDD" id="cd18795">
    <property type="entry name" value="SF2_C_Ski2"/>
    <property type="match status" value="1"/>
</dbReference>
<dbReference type="InterPro" id="IPR027417">
    <property type="entry name" value="P-loop_NTPase"/>
</dbReference>
<feature type="region of interest" description="Disordered" evidence="11">
    <location>
        <begin position="1200"/>
        <end position="1232"/>
    </location>
</feature>
<dbReference type="Pfam" id="PF00270">
    <property type="entry name" value="DEAD"/>
    <property type="match status" value="1"/>
</dbReference>
<feature type="region of interest" description="Disordered" evidence="11">
    <location>
        <begin position="1488"/>
        <end position="1520"/>
    </location>
</feature>
<evidence type="ECO:0000256" key="6">
    <source>
        <dbReference type="ARBA" id="ARBA00023235"/>
    </source>
</evidence>
<keyword evidence="5" id="KW-0067">ATP-binding</keyword>
<comment type="catalytic activity">
    <reaction evidence="10">
        <text>ATP + H2O = ADP + phosphate + H(+)</text>
        <dbReference type="Rhea" id="RHEA:13065"/>
        <dbReference type="ChEBI" id="CHEBI:15377"/>
        <dbReference type="ChEBI" id="CHEBI:15378"/>
        <dbReference type="ChEBI" id="CHEBI:30616"/>
        <dbReference type="ChEBI" id="CHEBI:43474"/>
        <dbReference type="ChEBI" id="CHEBI:456216"/>
        <dbReference type="EC" id="5.6.2.4"/>
    </reaction>
</comment>
<organism evidence="14 15">
    <name type="scientific">Lentinula guzmanii</name>
    <dbReference type="NCBI Taxonomy" id="2804957"/>
    <lineage>
        <taxon>Eukaryota</taxon>
        <taxon>Fungi</taxon>
        <taxon>Dikarya</taxon>
        <taxon>Basidiomycota</taxon>
        <taxon>Agaricomycotina</taxon>
        <taxon>Agaricomycetes</taxon>
        <taxon>Agaricomycetidae</taxon>
        <taxon>Agaricales</taxon>
        <taxon>Marasmiineae</taxon>
        <taxon>Omphalotaceae</taxon>
        <taxon>Lentinula</taxon>
    </lineage>
</organism>
<sequence length="1552" mass="175624">MDYELEPYYEDETENQYEDAIYEHNVYDSHQPAIQNYTLDGISDDGELTDEIMNSSPSPQERIRSVGRRYPFQYQTYDSIESYPAQPRAAYHLNSHIAPLYHTSNRDFHAQSVPRATPPTYSQSSGHICRLDNLRAHLLLLIALVRPPFESQRASYPINTSQTQITQPHVAGSLQPRTTTAPVTRNPEQAVQLQGYQPRNSQKLTLRPVSDLREQDHIHAILNITHITSLADMYRGLFKFGVFNAVQSSCFEGVLYSKENMVISAPTGSGKTVLFELAIIEMLTKARETGELVKCVYVAPTKALCSERYRDWASKFEPLGIKCTKWLFPFRTDLNAGSGCELTGDTVHFGKSAWGDAKNATIIIATGEKWDSLTRNWDDHRQQLSQVQLFLVDEVHILNETRGSTLEVIVSRMKLRGTAVRFILVSATVPNIQDIANWIRKDSHNGSAGVYEFGEDYRPCKLIRHVVSFPRSKGQSDFVFSKNLDYKLFQTLQTYSSGKPILIFVSTRKGVFSAAEQLMKDYNEAAAKKQSLPWTRPGRVDRIFNDKRLSDFASLGIGVHHAGLTPGDRRTVEELFLSKILRVVIATTTLAVGVNLPAHTVVIKGVHTFQNSSSVEYSDLDVMQMLGRAGRPQFDKDGIAIIMCESELENKYRALIQGRTIVESSLHLNLSEHLNSEIGLGTITNMNSAKEWLKSSFLFQRIQKNPNHYSLGKDESQTWEERIDDIVTQSVESLRSSELIHKEDGNDAIICTEYGDIMSKASFYLRQRTMNLILDISERATMREVLDVIANADEFSESRLRASEKTIYNRLRRHNDIRYEVKKVERTSDKTLLLIQAILGGISLSAPEYRSNDSQPHLEAFSVFKHLPRMARAIVEVSIVRKFGAPLKYGLELVRCFTAKAWEDRPVVLRQIEYVGEKSYVEGKQPIVLAEHGITSIPILRKQDTLRLETLLNRKPPFGLDMLAAAREFPVYTLKLEEIRIHSDGGRTPVDVELSVECGLVQEAGPSKPKKQKPSRFSHMTSVLTLTSDNQFVDFRRIPTKALKEAKTFEICATLEKPSQSVIISISSELYAGVTVTKTHKPVLPPSEYPTLNTKPMTALELELQGLEKCDGLFDEMFDEHGDEIVKEENPEPVHFKDIRKSTQNLQQHETNQKPQPQVPAERPKKLSNGLYDCREGLRDPPKTKAGAVAKPAVTHDIVNSPQNQLKSKNFTVKASKTSPAPKPRSKPRMKIDHTLNDLDRLHKSTSVQHNLKLPHGHRIKLEPSPDVPSSKRKKGPAPSFDIQFANIAATDVHQPVHASPGDDDLPDAHEILTTSKKKKRAPSSEDNYSNSEIDALIHDIPFDNYLEEVPEAVATMEVERKEPAKKKIKLDAPAEYGVTKVKDEVRFSFPIISGETRTTRKKPLFLPESEYREGLPTPAMEFDYDEIEFIEEPTTAANQDYDDFFLDSQYYNTSPATPDLTISMQSFEHEEDELDDEPMPYNRISISNPQISSSSHTTPFTQETKQSDNLPQSGVLKQEGLKEVLNEEERLQKEYDDEFAVLEAWLDEHIE</sequence>
<feature type="compositionally biased region" description="Polar residues" evidence="11">
    <location>
        <begin position="1143"/>
        <end position="1156"/>
    </location>
</feature>
<dbReference type="FunFam" id="1.10.10.10:FF:000012">
    <property type="entry name" value="U5 small nuclear ribonucleoprotein helicase"/>
    <property type="match status" value="1"/>
</dbReference>
<evidence type="ECO:0000256" key="7">
    <source>
        <dbReference type="ARBA" id="ARBA00023254"/>
    </source>
</evidence>
<evidence type="ECO:0000256" key="2">
    <source>
        <dbReference type="ARBA" id="ARBA00022741"/>
    </source>
</evidence>